<comment type="caution">
    <text evidence="1">The sequence shown here is derived from an EMBL/GenBank/DDBJ whole genome shotgun (WGS) entry which is preliminary data.</text>
</comment>
<proteinExistence type="predicted"/>
<dbReference type="EMBL" id="QGKX02001290">
    <property type="protein sequence ID" value="KAF3541508.1"/>
    <property type="molecule type" value="Genomic_DNA"/>
</dbReference>
<sequence length="350" mass="40214">MELPDFEMNIELTPSSMTDSYSDLVSEPIEVKKQVSLSSSMEPCRSNIMLGIRESTLVMGENDCLVTQLQMPELSGNHPHLWISRMERFCCANKRTEDEKLNMILRMVTITLQDEEMVHRADYIQEEESCEAKSSNLTNFVFVSDVELMMQMTKSSCEYLLEESWSCAIDSMNRALSRIDIGSDVLLMGVDHLSSKIVLSFGITVDRHKGSVIDRHSFISPTASSREHIDAWINVLRKRYDANPQHFRSERMCFLDHLFAQQWRFNYKDFKDSEPDQNGLGRRLPGGAWNYYAGTIPSFCQSNKRHEKHVLHCISDMLRIQPINDSNTINEKSTNILRSTVSPLSESVSY</sequence>
<dbReference type="AlphaFoldDB" id="A0A8S9QS33"/>
<accession>A0A8S9QS33</accession>
<gene>
    <name evidence="1" type="ORF">F2Q69_00023112</name>
</gene>
<name>A0A8S9QS33_BRACR</name>
<evidence type="ECO:0000313" key="1">
    <source>
        <dbReference type="EMBL" id="KAF3541508.1"/>
    </source>
</evidence>
<protein>
    <submittedName>
        <fullName evidence="1">Uncharacterized protein</fullName>
    </submittedName>
</protein>
<dbReference type="Proteomes" id="UP000712600">
    <property type="component" value="Unassembled WGS sequence"/>
</dbReference>
<evidence type="ECO:0000313" key="2">
    <source>
        <dbReference type="Proteomes" id="UP000712600"/>
    </source>
</evidence>
<organism evidence="1 2">
    <name type="scientific">Brassica cretica</name>
    <name type="common">Mustard</name>
    <dbReference type="NCBI Taxonomy" id="69181"/>
    <lineage>
        <taxon>Eukaryota</taxon>
        <taxon>Viridiplantae</taxon>
        <taxon>Streptophyta</taxon>
        <taxon>Embryophyta</taxon>
        <taxon>Tracheophyta</taxon>
        <taxon>Spermatophyta</taxon>
        <taxon>Magnoliopsida</taxon>
        <taxon>eudicotyledons</taxon>
        <taxon>Gunneridae</taxon>
        <taxon>Pentapetalae</taxon>
        <taxon>rosids</taxon>
        <taxon>malvids</taxon>
        <taxon>Brassicales</taxon>
        <taxon>Brassicaceae</taxon>
        <taxon>Brassiceae</taxon>
        <taxon>Brassica</taxon>
    </lineage>
</organism>
<reference evidence="1" key="1">
    <citation type="submission" date="2019-12" db="EMBL/GenBank/DDBJ databases">
        <title>Genome sequencing and annotation of Brassica cretica.</title>
        <authorList>
            <person name="Studholme D.J."/>
            <person name="Sarris P."/>
        </authorList>
    </citation>
    <scope>NUCLEOTIDE SEQUENCE</scope>
    <source>
        <strain evidence="1">PFS-109/04</strain>
        <tissue evidence="1">Leaf</tissue>
    </source>
</reference>